<protein>
    <submittedName>
        <fullName evidence="3">GTP-binding protein</fullName>
    </submittedName>
</protein>
<dbReference type="Pfam" id="PF02492">
    <property type="entry name" value="cobW"/>
    <property type="match status" value="1"/>
</dbReference>
<accession>A0A4Q5LUF5</accession>
<dbReference type="CDD" id="cd03112">
    <property type="entry name" value="CobW-like"/>
    <property type="match status" value="1"/>
</dbReference>
<dbReference type="PANTHER" id="PTHR13748">
    <property type="entry name" value="COBW-RELATED"/>
    <property type="match status" value="1"/>
</dbReference>
<dbReference type="Proteomes" id="UP000293162">
    <property type="component" value="Unassembled WGS sequence"/>
</dbReference>
<proteinExistence type="predicted"/>
<dbReference type="GO" id="GO:0005737">
    <property type="term" value="C:cytoplasm"/>
    <property type="evidence" value="ECO:0007669"/>
    <property type="project" value="TreeGrafter"/>
</dbReference>
<dbReference type="InterPro" id="IPR051316">
    <property type="entry name" value="Zinc-reg_GTPase_activator"/>
</dbReference>
<feature type="domain" description="CobW C-terminal" evidence="2">
    <location>
        <begin position="241"/>
        <end position="324"/>
    </location>
</feature>
<name>A0A4Q5LUF5_9BACT</name>
<comment type="function">
    <text evidence="1">Zinc chaperone that directly transfers zinc cofactor to target proteins, thereby activating them. Zinc is transferred from the CXCC motif in the GTPase domain to the zinc binding site in target proteins in a process requiring GTP hydrolysis.</text>
</comment>
<dbReference type="PANTHER" id="PTHR13748:SF46">
    <property type="entry name" value="ZINC CHAPERONE YEIR"/>
    <property type="match status" value="1"/>
</dbReference>
<comment type="caution">
    <text evidence="3">The sequence shown here is derived from an EMBL/GenBank/DDBJ whole genome shotgun (WGS) entry which is preliminary data.</text>
</comment>
<organism evidence="3 4">
    <name type="scientific">Emticicia agri</name>
    <dbReference type="NCBI Taxonomy" id="2492393"/>
    <lineage>
        <taxon>Bacteria</taxon>
        <taxon>Pseudomonadati</taxon>
        <taxon>Bacteroidota</taxon>
        <taxon>Cytophagia</taxon>
        <taxon>Cytophagales</taxon>
        <taxon>Leadbetterellaceae</taxon>
        <taxon>Emticicia</taxon>
    </lineage>
</organism>
<dbReference type="SUPFAM" id="SSF90002">
    <property type="entry name" value="Hypothetical protein YjiA, C-terminal domain"/>
    <property type="match status" value="1"/>
</dbReference>
<dbReference type="SUPFAM" id="SSF52540">
    <property type="entry name" value="P-loop containing nucleoside triphosphate hydrolases"/>
    <property type="match status" value="1"/>
</dbReference>
<gene>
    <name evidence="3" type="ORF">EWM59_23550</name>
</gene>
<dbReference type="SMART" id="SM00833">
    <property type="entry name" value="CobW_C"/>
    <property type="match status" value="1"/>
</dbReference>
<dbReference type="InterPro" id="IPR011629">
    <property type="entry name" value="CobW-like_C"/>
</dbReference>
<dbReference type="AlphaFoldDB" id="A0A4Q5LUF5"/>
<dbReference type="EMBL" id="SEWF01000054">
    <property type="protein sequence ID" value="RYU93165.1"/>
    <property type="molecule type" value="Genomic_DNA"/>
</dbReference>
<evidence type="ECO:0000313" key="4">
    <source>
        <dbReference type="Proteomes" id="UP000293162"/>
    </source>
</evidence>
<dbReference type="RefSeq" id="WP_130023708.1">
    <property type="nucleotide sequence ID" value="NZ_SEWF01000054.1"/>
</dbReference>
<dbReference type="InterPro" id="IPR027417">
    <property type="entry name" value="P-loop_NTPase"/>
</dbReference>
<dbReference type="OrthoDB" id="9808822at2"/>
<dbReference type="Pfam" id="PF07683">
    <property type="entry name" value="CobW_C"/>
    <property type="match status" value="1"/>
</dbReference>
<reference evidence="3 4" key="1">
    <citation type="submission" date="2019-02" db="EMBL/GenBank/DDBJ databases">
        <title>Bacterial novel species Emticicia sp. 17J42-9 isolated from soil.</title>
        <authorList>
            <person name="Jung H.-Y."/>
        </authorList>
    </citation>
    <scope>NUCLEOTIDE SEQUENCE [LARGE SCALE GENOMIC DNA]</scope>
    <source>
        <strain evidence="3 4">17J42-9</strain>
    </source>
</reference>
<evidence type="ECO:0000313" key="3">
    <source>
        <dbReference type="EMBL" id="RYU93165.1"/>
    </source>
</evidence>
<sequence>MKIPVNLITGFLGVGKTTAIRHLLASKPQSERWAIIINEFGAVSIDHTAIEEKDGLTIREVAGGCICCTANVPMQYTLTTVLRQQKPDRILIEPTGMGHPENILDLLRGKFMKDILDVRATICLVDPRRWANADFRANETFQDQINLADVLIANKTDLAGEELTEEFKDWADSLYPPKLLIESISNGEIDFNWLSIEPFPDRKAQFSHEVPHHHHGHEEELPTPTVGNPVKKESHGLGLHGCGWIFSPDEIFNLPKLRQFFSNLKDVYRAKGVFRTGKDWVMINAVGGEFTVQYMAYRRDSRIELIAPTKLDWAFYEEKLNACLLEIPVA</sequence>
<dbReference type="Gene3D" id="3.40.50.300">
    <property type="entry name" value="P-loop containing nucleotide triphosphate hydrolases"/>
    <property type="match status" value="1"/>
</dbReference>
<evidence type="ECO:0000259" key="2">
    <source>
        <dbReference type="SMART" id="SM00833"/>
    </source>
</evidence>
<keyword evidence="4" id="KW-1185">Reference proteome</keyword>
<evidence type="ECO:0000256" key="1">
    <source>
        <dbReference type="ARBA" id="ARBA00045658"/>
    </source>
</evidence>
<dbReference type="InterPro" id="IPR003495">
    <property type="entry name" value="CobW/HypB/UreG_nucleotide-bd"/>
</dbReference>